<dbReference type="PANTHER" id="PTHR24171:SF9">
    <property type="entry name" value="ANKYRIN REPEAT DOMAIN-CONTAINING PROTEIN 39"/>
    <property type="match status" value="1"/>
</dbReference>
<dbReference type="InterPro" id="IPR002110">
    <property type="entry name" value="Ankyrin_rpt"/>
</dbReference>
<feature type="chain" id="PRO_5035874267" evidence="4">
    <location>
        <begin position="30"/>
        <end position="424"/>
    </location>
</feature>
<dbReference type="PANTHER" id="PTHR24171">
    <property type="entry name" value="ANKYRIN REPEAT DOMAIN-CONTAINING PROTEIN 39-RELATED"/>
    <property type="match status" value="1"/>
</dbReference>
<evidence type="ECO:0000313" key="5">
    <source>
        <dbReference type="EMBL" id="CAD7699544.1"/>
    </source>
</evidence>
<dbReference type="InterPro" id="IPR036770">
    <property type="entry name" value="Ankyrin_rpt-contain_sf"/>
</dbReference>
<accession>A0A8S1IWU4</accession>
<keyword evidence="1" id="KW-0677">Repeat</keyword>
<dbReference type="PROSITE" id="PS50088">
    <property type="entry name" value="ANK_REPEAT"/>
    <property type="match status" value="6"/>
</dbReference>
<keyword evidence="2 3" id="KW-0040">ANK repeat</keyword>
<dbReference type="Gene3D" id="1.25.40.20">
    <property type="entry name" value="Ankyrin repeat-containing domain"/>
    <property type="match status" value="4"/>
</dbReference>
<dbReference type="Pfam" id="PF12796">
    <property type="entry name" value="Ank_2"/>
    <property type="match status" value="2"/>
</dbReference>
<feature type="repeat" description="ANK" evidence="3">
    <location>
        <begin position="329"/>
        <end position="361"/>
    </location>
</feature>
<dbReference type="PRINTS" id="PR01415">
    <property type="entry name" value="ANKYRIN"/>
</dbReference>
<feature type="repeat" description="ANK" evidence="3">
    <location>
        <begin position="262"/>
        <end position="294"/>
    </location>
</feature>
<feature type="repeat" description="ANK" evidence="3">
    <location>
        <begin position="295"/>
        <end position="327"/>
    </location>
</feature>
<protein>
    <submittedName>
        <fullName evidence="5">Uncharacterized protein</fullName>
    </submittedName>
</protein>
<keyword evidence="4" id="KW-0732">Signal</keyword>
<feature type="repeat" description="ANK" evidence="3">
    <location>
        <begin position="134"/>
        <end position="166"/>
    </location>
</feature>
<comment type="caution">
    <text evidence="5">The sequence shown here is derived from an EMBL/GenBank/DDBJ whole genome shotgun (WGS) entry which is preliminary data.</text>
</comment>
<dbReference type="AlphaFoldDB" id="A0A8S1IWU4"/>
<evidence type="ECO:0000256" key="2">
    <source>
        <dbReference type="ARBA" id="ARBA00023043"/>
    </source>
</evidence>
<dbReference type="Pfam" id="PF00023">
    <property type="entry name" value="Ank"/>
    <property type="match status" value="1"/>
</dbReference>
<evidence type="ECO:0000256" key="4">
    <source>
        <dbReference type="SAM" id="SignalP"/>
    </source>
</evidence>
<gene>
    <name evidence="5" type="ORF">OSTQU699_LOCUS4903</name>
</gene>
<proteinExistence type="predicted"/>
<dbReference type="OrthoDB" id="541596at2759"/>
<dbReference type="Proteomes" id="UP000708148">
    <property type="component" value="Unassembled WGS sequence"/>
</dbReference>
<dbReference type="SUPFAM" id="SSF48403">
    <property type="entry name" value="Ankyrin repeat"/>
    <property type="match status" value="1"/>
</dbReference>
<dbReference type="EMBL" id="CAJHUC010001049">
    <property type="protein sequence ID" value="CAD7699544.1"/>
    <property type="molecule type" value="Genomic_DNA"/>
</dbReference>
<reference evidence="5" key="1">
    <citation type="submission" date="2020-12" db="EMBL/GenBank/DDBJ databases">
        <authorList>
            <person name="Iha C."/>
        </authorList>
    </citation>
    <scope>NUCLEOTIDE SEQUENCE</scope>
</reference>
<feature type="repeat" description="ANK" evidence="3">
    <location>
        <begin position="228"/>
        <end position="261"/>
    </location>
</feature>
<feature type="repeat" description="ANK" evidence="3">
    <location>
        <begin position="101"/>
        <end position="133"/>
    </location>
</feature>
<feature type="signal peptide" evidence="4">
    <location>
        <begin position="1"/>
        <end position="29"/>
    </location>
</feature>
<organism evidence="5 6">
    <name type="scientific">Ostreobium quekettii</name>
    <dbReference type="NCBI Taxonomy" id="121088"/>
    <lineage>
        <taxon>Eukaryota</taxon>
        <taxon>Viridiplantae</taxon>
        <taxon>Chlorophyta</taxon>
        <taxon>core chlorophytes</taxon>
        <taxon>Ulvophyceae</taxon>
        <taxon>TCBD clade</taxon>
        <taxon>Bryopsidales</taxon>
        <taxon>Ostreobineae</taxon>
        <taxon>Ostreobiaceae</taxon>
        <taxon>Ostreobium</taxon>
    </lineage>
</organism>
<dbReference type="SMART" id="SM00248">
    <property type="entry name" value="ANK"/>
    <property type="match status" value="8"/>
</dbReference>
<evidence type="ECO:0000313" key="6">
    <source>
        <dbReference type="Proteomes" id="UP000708148"/>
    </source>
</evidence>
<sequence>MGGRSAIRAAVIAVLMAALGHCRFRVTEARNLFQQNPSATLREGLAAGPVPLEEDDDLPAVLKDENLGANEAWFTAAESGNITAINSMLDNGVDPNAARDDGSTALILAARFGHKAIVVALLEASAQVNGYDNSGDTALLAASSAGHVDVVSLLLQAGADPSHSNDLGLTALSAAAQAGHAAVLALLPGQPPDLSVALLVAAEAGQTAAVSALIKRDVDLEMRSPRHSGATVLGVAAAVPGGEEVVRELLRAGADVGATNADGWTPLHWAAAFGDGSVVEALLEGGAQVEVREGDGLTPLMVAAARGNVATARALVGAGADVNARSTETLQTPLHFVLTSGNLKLLDLLLKSGADPKIKDINGDTPGDVLDKGTALPDLSVTQRRVFKFMMGFLELSDVKDGDIQYLYSQLPTARVDQLLAGRG</sequence>
<keyword evidence="6" id="KW-1185">Reference proteome</keyword>
<name>A0A8S1IWU4_9CHLO</name>
<dbReference type="PROSITE" id="PS50297">
    <property type="entry name" value="ANK_REP_REGION"/>
    <property type="match status" value="5"/>
</dbReference>
<evidence type="ECO:0000256" key="1">
    <source>
        <dbReference type="ARBA" id="ARBA00022737"/>
    </source>
</evidence>
<evidence type="ECO:0000256" key="3">
    <source>
        <dbReference type="PROSITE-ProRule" id="PRU00023"/>
    </source>
</evidence>